<gene>
    <name evidence="2" type="ORF">PAERUG_P19_London_7_VIM_2_05_10_03269</name>
</gene>
<comment type="caution">
    <text evidence="2">The sequence shown here is derived from an EMBL/GenBank/DDBJ whole genome shotgun (WGS) entry which is preliminary data.</text>
</comment>
<dbReference type="AlphaFoldDB" id="A0A9P1VVM8"/>
<accession>A0A9P1VVM8</accession>
<dbReference type="EMBL" id="CVVU01000203">
    <property type="protein sequence ID" value="CRP04772.1"/>
    <property type="molecule type" value="Genomic_DNA"/>
</dbReference>
<evidence type="ECO:0000313" key="3">
    <source>
        <dbReference type="Proteomes" id="UP000045039"/>
    </source>
</evidence>
<proteinExistence type="predicted"/>
<sequence length="33" mass="3539">MIILSSLSEYLVLLGSMLLMIGLARIAYGGRAI</sequence>
<keyword evidence="1" id="KW-0812">Transmembrane</keyword>
<feature type="transmembrane region" description="Helical" evidence="1">
    <location>
        <begin position="7"/>
        <end position="28"/>
    </location>
</feature>
<organism evidence="2 3">
    <name type="scientific">Pseudomonas aeruginosa</name>
    <dbReference type="NCBI Taxonomy" id="287"/>
    <lineage>
        <taxon>Bacteria</taxon>
        <taxon>Pseudomonadati</taxon>
        <taxon>Pseudomonadota</taxon>
        <taxon>Gammaproteobacteria</taxon>
        <taxon>Pseudomonadales</taxon>
        <taxon>Pseudomonadaceae</taxon>
        <taxon>Pseudomonas</taxon>
    </lineage>
</organism>
<keyword evidence="1" id="KW-1133">Transmembrane helix</keyword>
<dbReference type="Proteomes" id="UP000045039">
    <property type="component" value="Unassembled WGS sequence"/>
</dbReference>
<protein>
    <submittedName>
        <fullName evidence="2">Uncharacterized protein</fullName>
    </submittedName>
</protein>
<evidence type="ECO:0000256" key="1">
    <source>
        <dbReference type="SAM" id="Phobius"/>
    </source>
</evidence>
<keyword evidence="1" id="KW-0472">Membrane</keyword>
<name>A0A9P1VVM8_PSEAI</name>
<evidence type="ECO:0000313" key="2">
    <source>
        <dbReference type="EMBL" id="CRP04772.1"/>
    </source>
</evidence>
<reference evidence="3" key="1">
    <citation type="submission" date="2015-06" db="EMBL/GenBank/DDBJ databases">
        <authorList>
            <person name="Radhakrishnan Rajesh"/>
            <person name="Underwood Anthony"/>
            <person name="Al-Shahib Ali"/>
        </authorList>
    </citation>
    <scope>NUCLEOTIDE SEQUENCE [LARGE SCALE GENOMIC DNA]</scope>
    <source>
        <strain evidence="3">P19_London_7_VIM_2_05_10</strain>
    </source>
</reference>